<proteinExistence type="inferred from homology"/>
<dbReference type="SUPFAM" id="SSF51735">
    <property type="entry name" value="NAD(P)-binding Rossmann-fold domains"/>
    <property type="match status" value="1"/>
</dbReference>
<dbReference type="InterPro" id="IPR020904">
    <property type="entry name" value="Sc_DH/Rdtase_CS"/>
</dbReference>
<dbReference type="AlphaFoldDB" id="A0AAV2VY14"/>
<gene>
    <name evidence="4" type="ORF">VIBNISOn1_830036</name>
</gene>
<dbReference type="InterPro" id="IPR036291">
    <property type="entry name" value="NAD(P)-bd_dom_sf"/>
</dbReference>
<evidence type="ECO:0000256" key="3">
    <source>
        <dbReference type="RuleBase" id="RU000363"/>
    </source>
</evidence>
<comment type="caution">
    <text evidence="4">The sequence shown here is derived from an EMBL/GenBank/DDBJ whole genome shotgun (WGS) entry which is preliminary data.</text>
</comment>
<comment type="similarity">
    <text evidence="1 3">Belongs to the short-chain dehydrogenases/reductases (SDR) family.</text>
</comment>
<sequence length="268" mass="28538">MKKTILLTGATDGIGLETAKMLYSDGHHVLLHGRNPSKLTDTESLLSSLAGEGSFERYVADLSTISGVKGLIRDIKNKHSYLDVVINNAGVYTTPHTDTEDGLDIRFAVNTYAPYLITKELLPLLDGNSRVVNLSSAAQSPVNLGALSGQSKLSDNAAYAQSKLALTAWNHHLANTLPKPAPVLIAVNPGSLLGSKMVKDAYGIPGGDIRIGAEILTRASLNEEFAHANGQYFDNDSGKLAPPHPDATNAAKVEAIVSTMEDVLKKLR</sequence>
<organism evidence="4 5">
    <name type="scientific">Vibrio nigripulchritudo SOn1</name>
    <dbReference type="NCBI Taxonomy" id="1238450"/>
    <lineage>
        <taxon>Bacteria</taxon>
        <taxon>Pseudomonadati</taxon>
        <taxon>Pseudomonadota</taxon>
        <taxon>Gammaproteobacteria</taxon>
        <taxon>Vibrionales</taxon>
        <taxon>Vibrionaceae</taxon>
        <taxon>Vibrio</taxon>
    </lineage>
</organism>
<dbReference type="Pfam" id="PF00106">
    <property type="entry name" value="adh_short"/>
    <property type="match status" value="1"/>
</dbReference>
<dbReference type="EMBL" id="CAOF01000179">
    <property type="protein sequence ID" value="CCO49480.1"/>
    <property type="molecule type" value="Genomic_DNA"/>
</dbReference>
<dbReference type="Proteomes" id="UP000018211">
    <property type="component" value="Unassembled WGS sequence"/>
</dbReference>
<dbReference type="PANTHER" id="PTHR24320">
    <property type="entry name" value="RETINOL DEHYDROGENASE"/>
    <property type="match status" value="1"/>
</dbReference>
<keyword evidence="2" id="KW-0560">Oxidoreductase</keyword>
<reference evidence="4 5" key="1">
    <citation type="journal article" date="2013" name="ISME J.">
        <title>Comparative genomics of pathogenic lineages of Vibrio nigripulchritudo identifies virulence-associated traits.</title>
        <authorList>
            <person name="Goudenege D."/>
            <person name="Labreuche Y."/>
            <person name="Krin E."/>
            <person name="Ansquer D."/>
            <person name="Mangenot S."/>
            <person name="Calteau A."/>
            <person name="Medigue C."/>
            <person name="Mazel D."/>
            <person name="Polz M.F."/>
            <person name="Le Roux F."/>
        </authorList>
    </citation>
    <scope>NUCLEOTIDE SEQUENCE [LARGE SCALE GENOMIC DNA]</scope>
    <source>
        <strain evidence="4 5">SOn1</strain>
    </source>
</reference>
<evidence type="ECO:0000313" key="4">
    <source>
        <dbReference type="EMBL" id="CCO49480.1"/>
    </source>
</evidence>
<dbReference type="PANTHER" id="PTHR24320:SF148">
    <property type="entry name" value="NAD(P)-BINDING ROSSMANN-FOLD SUPERFAMILY PROTEIN"/>
    <property type="match status" value="1"/>
</dbReference>
<evidence type="ECO:0000256" key="2">
    <source>
        <dbReference type="ARBA" id="ARBA00023002"/>
    </source>
</evidence>
<dbReference type="RefSeq" id="WP_022613585.1">
    <property type="nucleotide sequence ID" value="NZ_LK391965.1"/>
</dbReference>
<name>A0AAV2VY14_9VIBR</name>
<protein>
    <submittedName>
        <fullName evidence="4">Short-chain dehydrogenase/reductase</fullName>
    </submittedName>
</protein>
<evidence type="ECO:0000256" key="1">
    <source>
        <dbReference type="ARBA" id="ARBA00006484"/>
    </source>
</evidence>
<dbReference type="PRINTS" id="PR00080">
    <property type="entry name" value="SDRFAMILY"/>
</dbReference>
<dbReference type="GO" id="GO:0016491">
    <property type="term" value="F:oxidoreductase activity"/>
    <property type="evidence" value="ECO:0007669"/>
    <property type="project" value="UniProtKB-KW"/>
</dbReference>
<dbReference type="PRINTS" id="PR00081">
    <property type="entry name" value="GDHRDH"/>
</dbReference>
<accession>A0AAV2VY14</accession>
<dbReference type="InterPro" id="IPR002347">
    <property type="entry name" value="SDR_fam"/>
</dbReference>
<dbReference type="Gene3D" id="3.40.50.720">
    <property type="entry name" value="NAD(P)-binding Rossmann-like Domain"/>
    <property type="match status" value="1"/>
</dbReference>
<dbReference type="PROSITE" id="PS00061">
    <property type="entry name" value="ADH_SHORT"/>
    <property type="match status" value="1"/>
</dbReference>
<evidence type="ECO:0000313" key="5">
    <source>
        <dbReference type="Proteomes" id="UP000018211"/>
    </source>
</evidence>